<dbReference type="InterPro" id="IPR007448">
    <property type="entry name" value="Sigma70_reg_Rsd_AlgQ"/>
</dbReference>
<sequence>MLSKFEQVKKEWGGHNDVIDQWLMMRQQLLIDYCKLAGLPPNQSARNHLPTPEQLTFFCEQLIDYISAGHFKIYDMVMERWHQTGYSPTEEISAHYQKISLTTEPLLNFAEAYVAINDDDNLANFNQHISDLGELLEVRFALEDRLIELISDSLSYPPGA</sequence>
<dbReference type="AlphaFoldDB" id="A0A2T3QGH0"/>
<dbReference type="EMBL" id="UATL01000001">
    <property type="protein sequence ID" value="SPY27027.1"/>
    <property type="molecule type" value="Genomic_DNA"/>
</dbReference>
<dbReference type="Proteomes" id="UP000251647">
    <property type="component" value="Unassembled WGS sequence"/>
</dbReference>
<keyword evidence="1 3" id="KW-0805">Transcription regulation</keyword>
<evidence type="ECO:0000313" key="5">
    <source>
        <dbReference type="Proteomes" id="UP000251647"/>
    </source>
</evidence>
<accession>A0A2T3QGH0</accession>
<organism evidence="4 5">
    <name type="scientific">Photobacterium damselae</name>
    <dbReference type="NCBI Taxonomy" id="38293"/>
    <lineage>
        <taxon>Bacteria</taxon>
        <taxon>Pseudomonadati</taxon>
        <taxon>Pseudomonadota</taxon>
        <taxon>Gammaproteobacteria</taxon>
        <taxon>Vibrionales</taxon>
        <taxon>Vibrionaceae</taxon>
        <taxon>Photobacterium</taxon>
    </lineage>
</organism>
<dbReference type="OrthoDB" id="5567237at2"/>
<evidence type="ECO:0000256" key="2">
    <source>
        <dbReference type="ARBA" id="ARBA00023163"/>
    </source>
</evidence>
<dbReference type="RefSeq" id="WP_036764543.1">
    <property type="nucleotide sequence ID" value="NZ_CP018297.1"/>
</dbReference>
<evidence type="ECO:0000313" key="4">
    <source>
        <dbReference type="EMBL" id="SPY27027.1"/>
    </source>
</evidence>
<reference evidence="4 5" key="1">
    <citation type="submission" date="2018-06" db="EMBL/GenBank/DDBJ databases">
        <authorList>
            <consortium name="Pathogen Informatics"/>
            <person name="Doyle S."/>
        </authorList>
    </citation>
    <scope>NUCLEOTIDE SEQUENCE [LARGE SCALE GENOMIC DNA]</scope>
    <source>
        <strain evidence="4 5">NCTC11647</strain>
    </source>
</reference>
<protein>
    <submittedName>
        <fullName evidence="4">Regulator of sigma D</fullName>
    </submittedName>
</protein>
<dbReference type="InterPro" id="IPR038309">
    <property type="entry name" value="Rsd/AlgQ_sf"/>
</dbReference>
<evidence type="ECO:0000256" key="1">
    <source>
        <dbReference type="ARBA" id="ARBA00023015"/>
    </source>
</evidence>
<dbReference type="Pfam" id="PF04353">
    <property type="entry name" value="Rsd_AlgQ"/>
    <property type="match status" value="1"/>
</dbReference>
<dbReference type="GO" id="GO:0006355">
    <property type="term" value="P:regulation of DNA-templated transcription"/>
    <property type="evidence" value="ECO:0007669"/>
    <property type="project" value="InterPro"/>
</dbReference>
<gene>
    <name evidence="4" type="primary">rsd</name>
    <name evidence="4" type="ORF">NCTC11647_00028</name>
</gene>
<proteinExistence type="inferred from homology"/>
<dbReference type="Gene3D" id="1.20.120.1370">
    <property type="entry name" value="Regulator of RNA polymerase sigma(70) subunit, domain 4"/>
    <property type="match status" value="1"/>
</dbReference>
<keyword evidence="2 3" id="KW-0804">Transcription</keyword>
<dbReference type="PIRSF" id="PIRSF016548">
    <property type="entry name" value="Rsd_AlgQ"/>
    <property type="match status" value="1"/>
</dbReference>
<dbReference type="NCBIfam" id="NF008723">
    <property type="entry name" value="PRK11718.1"/>
    <property type="match status" value="1"/>
</dbReference>
<comment type="similarity">
    <text evidence="3">Belongs to the Rsd/AlgQ family.</text>
</comment>
<evidence type="ECO:0000256" key="3">
    <source>
        <dbReference type="RuleBase" id="RU004409"/>
    </source>
</evidence>
<name>A0A2T3QGH0_PHODM</name>